<evidence type="ECO:0000256" key="1">
    <source>
        <dbReference type="SAM" id="MobiDB-lite"/>
    </source>
</evidence>
<gene>
    <name evidence="2" type="ORF">E8E13_001295</name>
</gene>
<dbReference type="OrthoDB" id="2922289at2759"/>
<sequence length="746" mass="83882">MKKPLVSAPQTLPPGSIGYESLMSALAECGSSAPELLPAVEFHSSIMGKSICDDYKALKYIVTHKEDAVINHWREMSSEQRRQTLLTVYPQILHSHHCDYELYGDILARARNSTQVAKSLDPMRWPYLNTVDLQRVDALPMYIRARGRNAPWNFALSELQHCSFHTKRFQTVEEMTAWMCEALEDTKDNIDQHEARLDVPDTVQRMSGFVVQFTEKPFAKSYGRVTDVSSRSKINSVDLPVWHGLQTLRTQQHIYRFLLGCCRHLCQVFKIDLSAPSLPKASTLVRLPPGIDKSQSSFADAAALAPYQSTTSIDVSRLVNYVEAMANESNDHIVALREDHENLDQYVRTCWEHQSATKPGECQSHTFKAEFIRRILTEIITEAFFLADVWHELHARLSSIGDIDQTLPISDAQLDRIIELEDFTGTITRKLVNMTYRKWSASPTKMKQSIQHAMAGTVPVYSDALQEKIEDNPMLYRGALSVFRIFEETLSAADESSRTAACLYSTLHRLDTLIRTDPIARSTVSAYTAMSLSQLSIQNFPSSLQKLQTPLSSNAETVVVSTQPQALSPTRTAPSVPIFEPTRQEPTAATPITEPLISAVKTKKTKRKAQSESSISQPASEPPPHHHLASPHPPRTRPTFPLTSRDHTVFRSLFHIATPKSSGPAKAIKWKDFQRAMCSVGFGAEKLMGSAWQFWPGDALKALGVTGKVQIHEPHPEHELRATEARKFGRRLFSQYGWDGDMFELA</sequence>
<dbReference type="PANTHER" id="PTHR40788:SF2">
    <property type="entry name" value="CLR5 DOMAIN-CONTAINING PROTEIN"/>
    <property type="match status" value="1"/>
</dbReference>
<feature type="compositionally biased region" description="Polar residues" evidence="1">
    <location>
        <begin position="562"/>
        <end position="573"/>
    </location>
</feature>
<accession>A0A9P4W3Y3</accession>
<proteinExistence type="predicted"/>
<evidence type="ECO:0000313" key="3">
    <source>
        <dbReference type="Proteomes" id="UP000801428"/>
    </source>
</evidence>
<organism evidence="2 3">
    <name type="scientific">Curvularia kusanoi</name>
    <name type="common">Cochliobolus kusanoi</name>
    <dbReference type="NCBI Taxonomy" id="90978"/>
    <lineage>
        <taxon>Eukaryota</taxon>
        <taxon>Fungi</taxon>
        <taxon>Dikarya</taxon>
        <taxon>Ascomycota</taxon>
        <taxon>Pezizomycotina</taxon>
        <taxon>Dothideomycetes</taxon>
        <taxon>Pleosporomycetidae</taxon>
        <taxon>Pleosporales</taxon>
        <taxon>Pleosporineae</taxon>
        <taxon>Pleosporaceae</taxon>
        <taxon>Curvularia</taxon>
    </lineage>
</organism>
<keyword evidence="3" id="KW-1185">Reference proteome</keyword>
<dbReference type="AlphaFoldDB" id="A0A9P4W3Y3"/>
<dbReference type="EMBL" id="SWKU01000039">
    <property type="protein sequence ID" value="KAF2994577.1"/>
    <property type="molecule type" value="Genomic_DNA"/>
</dbReference>
<comment type="caution">
    <text evidence="2">The sequence shown here is derived from an EMBL/GenBank/DDBJ whole genome shotgun (WGS) entry which is preliminary data.</text>
</comment>
<protein>
    <submittedName>
        <fullName evidence="2">Uncharacterized protein</fullName>
    </submittedName>
</protein>
<feature type="region of interest" description="Disordered" evidence="1">
    <location>
        <begin position="562"/>
        <end position="643"/>
    </location>
</feature>
<name>A0A9P4W3Y3_CURKU</name>
<dbReference type="PANTHER" id="PTHR40788">
    <property type="entry name" value="CLR5 DOMAIN-CONTAINING PROTEIN-RELATED"/>
    <property type="match status" value="1"/>
</dbReference>
<reference evidence="2" key="1">
    <citation type="submission" date="2019-04" db="EMBL/GenBank/DDBJ databases">
        <title>Sequencing of skin fungus with MAO and IRED activity.</title>
        <authorList>
            <person name="Marsaioli A.J."/>
            <person name="Bonatto J.M.C."/>
            <person name="Reis Junior O."/>
        </authorList>
    </citation>
    <scope>NUCLEOTIDE SEQUENCE</scope>
    <source>
        <strain evidence="2">30M1</strain>
    </source>
</reference>
<evidence type="ECO:0000313" key="2">
    <source>
        <dbReference type="EMBL" id="KAF2994577.1"/>
    </source>
</evidence>
<dbReference type="Proteomes" id="UP000801428">
    <property type="component" value="Unassembled WGS sequence"/>
</dbReference>